<comment type="caution">
    <text evidence="13">The sequence shown here is derived from an EMBL/GenBank/DDBJ whole genome shotgun (WGS) entry which is preliminary data.</text>
</comment>
<dbReference type="UniPathway" id="UPA00098">
    <property type="reaction ID" value="UER00360"/>
</dbReference>
<comment type="catalytic activity">
    <reaction evidence="7">
        <text>L-glutamate 5-semialdehyde + phosphate + NADP(+) = L-glutamyl 5-phosphate + NADPH + H(+)</text>
        <dbReference type="Rhea" id="RHEA:19541"/>
        <dbReference type="ChEBI" id="CHEBI:15378"/>
        <dbReference type="ChEBI" id="CHEBI:43474"/>
        <dbReference type="ChEBI" id="CHEBI:57783"/>
        <dbReference type="ChEBI" id="CHEBI:58066"/>
        <dbReference type="ChEBI" id="CHEBI:58274"/>
        <dbReference type="ChEBI" id="CHEBI:58349"/>
        <dbReference type="EC" id="1.2.1.41"/>
    </reaction>
</comment>
<dbReference type="Proteomes" id="UP000230002">
    <property type="component" value="Unassembled WGS sequence"/>
</dbReference>
<dbReference type="PIRSF" id="PIRSF000151">
    <property type="entry name" value="GPR"/>
    <property type="match status" value="1"/>
</dbReference>
<comment type="similarity">
    <text evidence="9">Belongs to the gamma-glutamyl phosphate reductase family.</text>
</comment>
<evidence type="ECO:0000256" key="5">
    <source>
        <dbReference type="ARBA" id="ARBA00022857"/>
    </source>
</evidence>
<dbReference type="GO" id="GO:0050661">
    <property type="term" value="F:NADP binding"/>
    <property type="evidence" value="ECO:0007669"/>
    <property type="project" value="InterPro"/>
</dbReference>
<reference evidence="13 14" key="1">
    <citation type="journal article" date="2015" name="Sci. Rep.">
        <title>Chromosome-level genome map provides insights into diverse defense mechanisms in the medicinal fungus Ganoderma sinense.</title>
        <authorList>
            <person name="Zhu Y."/>
            <person name="Xu J."/>
            <person name="Sun C."/>
            <person name="Zhou S."/>
            <person name="Xu H."/>
            <person name="Nelson D.R."/>
            <person name="Qian J."/>
            <person name="Song J."/>
            <person name="Luo H."/>
            <person name="Xiang L."/>
            <person name="Li Y."/>
            <person name="Xu Z."/>
            <person name="Ji A."/>
            <person name="Wang L."/>
            <person name="Lu S."/>
            <person name="Hayward A."/>
            <person name="Sun W."/>
            <person name="Li X."/>
            <person name="Schwartz D.C."/>
            <person name="Wang Y."/>
            <person name="Chen S."/>
        </authorList>
    </citation>
    <scope>NUCLEOTIDE SEQUENCE [LARGE SCALE GENOMIC DNA]</scope>
    <source>
        <strain evidence="13 14">ZZ0214-1</strain>
    </source>
</reference>
<sequence length="451" mass="47833">MSDATSIAKAAKAAFEASQLIASSERVQALSEIRKELEAAKDAILAANRLDLEAAQKEVDAGRMSGSLLKRLDLNKGDKWDSMLQGITDVAELSDPNGIVSYASELDDELELYRVSCPIGVLLVIFEARPEVVVNIASLAIKSGNAAILKGGKESNETTQLLSKAIQSALSKTSVPSTYIQAIQTRAEVSALLELDQYIDLVIPRGSNSLVRNIQNSTRIPVMGHADGLCSVYIDASADPKKATRVAVDSKIDYPAACNSAETLILHESVLPTIWPDVAKALLAADVTLLCDPPSLAALQDRVPASPQVLPAPPDAYTTEHLSLTLSVLTVPSLVAAMAHINAHSSHHTDCIVTEDAQAASVFCRGVDSAGTFVNASTRFADGFRYGFGTEVGISTGRIHARGPVGLEGLVTYKYMLRSTGGEGHVAGEFGAGEGKKRFKHKRIEASAVPF</sequence>
<dbReference type="HAMAP" id="MF_00412">
    <property type="entry name" value="ProA"/>
    <property type="match status" value="1"/>
</dbReference>
<dbReference type="EMBL" id="AYKW01000056">
    <property type="protein sequence ID" value="PIL25255.1"/>
    <property type="molecule type" value="Genomic_DNA"/>
</dbReference>
<dbReference type="InterPro" id="IPR016163">
    <property type="entry name" value="Ald_DH_C"/>
</dbReference>
<dbReference type="InterPro" id="IPR016162">
    <property type="entry name" value="Ald_DH_N"/>
</dbReference>
<dbReference type="PANTHER" id="PTHR11063:SF8">
    <property type="entry name" value="DELTA-1-PYRROLINE-5-CARBOXYLATE SYNTHASE"/>
    <property type="match status" value="1"/>
</dbReference>
<dbReference type="PANTHER" id="PTHR11063">
    <property type="entry name" value="GLUTAMATE SEMIALDEHYDE DEHYDROGENASE"/>
    <property type="match status" value="1"/>
</dbReference>
<dbReference type="OrthoDB" id="1934954at2759"/>
<evidence type="ECO:0000256" key="3">
    <source>
        <dbReference type="ARBA" id="ARBA00022605"/>
    </source>
</evidence>
<organism evidence="13 14">
    <name type="scientific">Ganoderma sinense ZZ0214-1</name>
    <dbReference type="NCBI Taxonomy" id="1077348"/>
    <lineage>
        <taxon>Eukaryota</taxon>
        <taxon>Fungi</taxon>
        <taxon>Dikarya</taxon>
        <taxon>Basidiomycota</taxon>
        <taxon>Agaricomycotina</taxon>
        <taxon>Agaricomycetes</taxon>
        <taxon>Polyporales</taxon>
        <taxon>Polyporaceae</taxon>
        <taxon>Ganoderma</taxon>
    </lineage>
</organism>
<dbReference type="InterPro" id="IPR012134">
    <property type="entry name" value="Glu-5-SA_DH"/>
</dbReference>
<dbReference type="InterPro" id="IPR015590">
    <property type="entry name" value="Aldehyde_DH_dom"/>
</dbReference>
<evidence type="ECO:0000256" key="8">
    <source>
        <dbReference type="ARBA" id="ARBA00059423"/>
    </source>
</evidence>
<dbReference type="NCBIfam" id="NF001221">
    <property type="entry name" value="PRK00197.1"/>
    <property type="match status" value="1"/>
</dbReference>
<dbReference type="GO" id="GO:0055129">
    <property type="term" value="P:L-proline biosynthetic process"/>
    <property type="evidence" value="ECO:0007669"/>
    <property type="project" value="UniProtKB-UniPathway"/>
</dbReference>
<evidence type="ECO:0000313" key="14">
    <source>
        <dbReference type="Proteomes" id="UP000230002"/>
    </source>
</evidence>
<comment type="pathway">
    <text evidence="1">Amino-acid biosynthesis; L-proline biosynthesis; L-glutamate 5-semialdehyde from L-glutamate: step 2/2.</text>
</comment>
<evidence type="ECO:0000256" key="2">
    <source>
        <dbReference type="ARBA" id="ARBA00013002"/>
    </source>
</evidence>
<evidence type="ECO:0000256" key="7">
    <source>
        <dbReference type="ARBA" id="ARBA00049024"/>
    </source>
</evidence>
<dbReference type="NCBIfam" id="TIGR00407">
    <property type="entry name" value="proA"/>
    <property type="match status" value="1"/>
</dbReference>
<dbReference type="STRING" id="1077348.A0A2G8RUR3"/>
<name>A0A2G8RUR3_9APHY</name>
<dbReference type="Pfam" id="PF00171">
    <property type="entry name" value="Aldedh"/>
    <property type="match status" value="1"/>
</dbReference>
<keyword evidence="6" id="KW-0560">Oxidoreductase</keyword>
<feature type="domain" description="Aldehyde dehydrogenase" evidence="12">
    <location>
        <begin position="3"/>
        <end position="282"/>
    </location>
</feature>
<dbReference type="EC" id="1.2.1.41" evidence="2"/>
<evidence type="ECO:0000313" key="13">
    <source>
        <dbReference type="EMBL" id="PIL25255.1"/>
    </source>
</evidence>
<dbReference type="AlphaFoldDB" id="A0A2G8RUR3"/>
<dbReference type="InterPro" id="IPR020593">
    <property type="entry name" value="G-glutamylP_reductase_CS"/>
</dbReference>
<evidence type="ECO:0000256" key="1">
    <source>
        <dbReference type="ARBA" id="ARBA00004985"/>
    </source>
</evidence>
<dbReference type="Gene3D" id="3.40.309.10">
    <property type="entry name" value="Aldehyde Dehydrogenase, Chain A, domain 2"/>
    <property type="match status" value="1"/>
</dbReference>
<comment type="function">
    <text evidence="8">Catalyzes the NADPH dependent reduction of L-gamma-glutamyl 5-phosphate into L-glutamate 5-semialdehyde and phosphate. The product spontaneously undergoes cyclization to form 1-pyrroline-5-carboxylate.</text>
</comment>
<keyword evidence="4" id="KW-0641">Proline biosynthesis</keyword>
<evidence type="ECO:0000256" key="4">
    <source>
        <dbReference type="ARBA" id="ARBA00022650"/>
    </source>
</evidence>
<keyword evidence="14" id="KW-1185">Reference proteome</keyword>
<dbReference type="InterPro" id="IPR000965">
    <property type="entry name" value="GPR_dom"/>
</dbReference>
<dbReference type="InterPro" id="IPR016161">
    <property type="entry name" value="Ald_DH/histidinol_DH"/>
</dbReference>
<dbReference type="FunFam" id="3.40.309.10:FF:000006">
    <property type="entry name" value="Gamma-glutamyl phosphate reductase"/>
    <property type="match status" value="1"/>
</dbReference>
<accession>A0A2G8RUR3</accession>
<protein>
    <recommendedName>
        <fullName evidence="2">glutamate-5-semialdehyde dehydrogenase</fullName>
        <ecNumber evidence="2">1.2.1.41</ecNumber>
    </recommendedName>
    <alternativeName>
        <fullName evidence="11">Glutamate-5-semialdehyde dehydrogenase</fullName>
    </alternativeName>
    <alternativeName>
        <fullName evidence="10">Glutamyl-gamma-semialdehyde dehydrogenase</fullName>
    </alternativeName>
</protein>
<dbReference type="Gene3D" id="3.40.605.10">
    <property type="entry name" value="Aldehyde Dehydrogenase, Chain A, domain 1"/>
    <property type="match status" value="1"/>
</dbReference>
<evidence type="ECO:0000256" key="6">
    <source>
        <dbReference type="ARBA" id="ARBA00023002"/>
    </source>
</evidence>
<dbReference type="PROSITE" id="PS01223">
    <property type="entry name" value="PROA"/>
    <property type="match status" value="1"/>
</dbReference>
<gene>
    <name evidence="13" type="ORF">GSI_13144</name>
</gene>
<keyword evidence="5" id="KW-0521">NADP</keyword>
<dbReference type="GO" id="GO:0004350">
    <property type="term" value="F:glutamate-5-semialdehyde dehydrogenase activity"/>
    <property type="evidence" value="ECO:0007669"/>
    <property type="project" value="UniProtKB-EC"/>
</dbReference>
<evidence type="ECO:0000256" key="10">
    <source>
        <dbReference type="ARBA" id="ARBA00075718"/>
    </source>
</evidence>
<dbReference type="SUPFAM" id="SSF53720">
    <property type="entry name" value="ALDH-like"/>
    <property type="match status" value="1"/>
</dbReference>
<evidence type="ECO:0000259" key="12">
    <source>
        <dbReference type="Pfam" id="PF00171"/>
    </source>
</evidence>
<evidence type="ECO:0000256" key="11">
    <source>
        <dbReference type="ARBA" id="ARBA00077451"/>
    </source>
</evidence>
<dbReference type="CDD" id="cd07079">
    <property type="entry name" value="ALDH_F18-19_ProA-GPR"/>
    <property type="match status" value="1"/>
</dbReference>
<proteinExistence type="inferred from homology"/>
<keyword evidence="3" id="KW-0028">Amino-acid biosynthesis</keyword>
<evidence type="ECO:0000256" key="9">
    <source>
        <dbReference type="ARBA" id="ARBA00060997"/>
    </source>
</evidence>